<dbReference type="PANTHER" id="PTHR24305:SF166">
    <property type="entry name" value="CYTOCHROME P450 12A4, MITOCHONDRIAL-RELATED"/>
    <property type="match status" value="1"/>
</dbReference>
<keyword evidence="12" id="KW-0472">Membrane</keyword>
<comment type="similarity">
    <text evidence="4">Belongs to the cytochrome P450 family.</text>
</comment>
<dbReference type="InterPro" id="IPR050121">
    <property type="entry name" value="Cytochrome_P450_monoxygenase"/>
</dbReference>
<keyword evidence="7 13" id="KW-0479">Metal-binding</keyword>
<keyword evidence="5 13" id="KW-0349">Heme</keyword>
<dbReference type="AlphaFoldDB" id="A0A4Y7TBG8"/>
<dbReference type="PRINTS" id="PR00385">
    <property type="entry name" value="P450"/>
</dbReference>
<keyword evidence="15" id="KW-1185">Reference proteome</keyword>
<dbReference type="InterPro" id="IPR002403">
    <property type="entry name" value="Cyt_P450_E_grp-IV"/>
</dbReference>
<dbReference type="InterPro" id="IPR001128">
    <property type="entry name" value="Cyt_P450"/>
</dbReference>
<dbReference type="CDD" id="cd11069">
    <property type="entry name" value="CYP_FUM15-like"/>
    <property type="match status" value="1"/>
</dbReference>
<feature type="binding site" description="axial binding residue" evidence="13">
    <location>
        <position position="483"/>
    </location>
    <ligand>
        <name>heme</name>
        <dbReference type="ChEBI" id="CHEBI:30413"/>
    </ligand>
    <ligandPart>
        <name>Fe</name>
        <dbReference type="ChEBI" id="CHEBI:18248"/>
    </ligandPart>
</feature>
<evidence type="ECO:0000256" key="12">
    <source>
        <dbReference type="ARBA" id="ARBA00023136"/>
    </source>
</evidence>
<dbReference type="InterPro" id="IPR036396">
    <property type="entry name" value="Cyt_P450_sf"/>
</dbReference>
<proteinExistence type="inferred from homology"/>
<evidence type="ECO:0000256" key="10">
    <source>
        <dbReference type="ARBA" id="ARBA00023004"/>
    </source>
</evidence>
<evidence type="ECO:0000313" key="15">
    <source>
        <dbReference type="Proteomes" id="UP000298030"/>
    </source>
</evidence>
<dbReference type="SUPFAM" id="SSF48264">
    <property type="entry name" value="Cytochrome P450"/>
    <property type="match status" value="1"/>
</dbReference>
<gene>
    <name evidence="14" type="ORF">FA13DRAFT_1732784</name>
</gene>
<keyword evidence="8" id="KW-1133">Transmembrane helix</keyword>
<dbReference type="Pfam" id="PF00067">
    <property type="entry name" value="p450"/>
    <property type="match status" value="1"/>
</dbReference>
<sequence>MSNNSAQLATRLLTSLAATFGAYGAYKALSFFYDNWTSTIRRLPGPPSSSFIWGNMKEIFDAENSTLHEQWVKEYGKTIRYKGILGMNRLYTTDLKAINHVLMNNYIYQKPAAARFGLSQILGNGVLVTEEDKHKQQRRIMNPAFGAGQIRELTGVFFEKAIELRDAWMSQIQSKEDKGAAETINVLAWLSRTTLDVIGLAGFSYKFNALAHGEDASELMKAFSKIFESGASFSIIPFLRGMFPALRWLPAERDADTKEARATMDRIGRELLIETKTDLKKSGRVDKDSLKARDLLTILVRANMATDIPEHQRMSDTDVLAQVPTFLVAGHETTSTSTTWALYALSKDLEVQRKLREELLQVSTDDPTMDELNALPYLDAVTRETLRLHAPVSSTLRVAVKDDTIPLSTPVTDRDGKTHEYLHVRKGQTLFVPIVPINRDAAIWGEDGHEFKPERWESVPARASAIPGVWGNSLTFLGGPRACIGYRFSVIEMKAILFTLIRAFEFEFAVPVEDIGKKSTLVSRPFLRSDPKAGNQLPLKVRPYARPL</sequence>
<dbReference type="GO" id="GO:0004497">
    <property type="term" value="F:monooxygenase activity"/>
    <property type="evidence" value="ECO:0007669"/>
    <property type="project" value="UniProtKB-KW"/>
</dbReference>
<evidence type="ECO:0000256" key="11">
    <source>
        <dbReference type="ARBA" id="ARBA00023033"/>
    </source>
</evidence>
<comment type="subcellular location">
    <subcellularLocation>
        <location evidence="2">Membrane</location>
    </subcellularLocation>
</comment>
<name>A0A4Y7TBG8_COPMI</name>
<evidence type="ECO:0000313" key="14">
    <source>
        <dbReference type="EMBL" id="TEB31341.1"/>
    </source>
</evidence>
<evidence type="ECO:0000256" key="1">
    <source>
        <dbReference type="ARBA" id="ARBA00001971"/>
    </source>
</evidence>
<dbReference type="GO" id="GO:0005506">
    <property type="term" value="F:iron ion binding"/>
    <property type="evidence" value="ECO:0007669"/>
    <property type="project" value="InterPro"/>
</dbReference>
<comment type="caution">
    <text evidence="14">The sequence shown here is derived from an EMBL/GenBank/DDBJ whole genome shotgun (WGS) entry which is preliminary data.</text>
</comment>
<dbReference type="OrthoDB" id="1470350at2759"/>
<keyword evidence="9" id="KW-0560">Oxidoreductase</keyword>
<accession>A0A4Y7TBG8</accession>
<keyword evidence="6" id="KW-0812">Transmembrane</keyword>
<keyword evidence="11" id="KW-0503">Monooxygenase</keyword>
<protein>
    <submittedName>
        <fullName evidence="14">Cytochrome P450</fullName>
    </submittedName>
</protein>
<organism evidence="14 15">
    <name type="scientific">Coprinellus micaceus</name>
    <name type="common">Glistening ink-cap mushroom</name>
    <name type="synonym">Coprinus micaceus</name>
    <dbReference type="NCBI Taxonomy" id="71717"/>
    <lineage>
        <taxon>Eukaryota</taxon>
        <taxon>Fungi</taxon>
        <taxon>Dikarya</taxon>
        <taxon>Basidiomycota</taxon>
        <taxon>Agaricomycotina</taxon>
        <taxon>Agaricomycetes</taxon>
        <taxon>Agaricomycetidae</taxon>
        <taxon>Agaricales</taxon>
        <taxon>Agaricineae</taxon>
        <taxon>Psathyrellaceae</taxon>
        <taxon>Coprinellus</taxon>
    </lineage>
</organism>
<dbReference type="EMBL" id="QPFP01000019">
    <property type="protein sequence ID" value="TEB31341.1"/>
    <property type="molecule type" value="Genomic_DNA"/>
</dbReference>
<evidence type="ECO:0000256" key="3">
    <source>
        <dbReference type="ARBA" id="ARBA00004721"/>
    </source>
</evidence>
<dbReference type="GO" id="GO:0020037">
    <property type="term" value="F:heme binding"/>
    <property type="evidence" value="ECO:0007669"/>
    <property type="project" value="InterPro"/>
</dbReference>
<evidence type="ECO:0000256" key="8">
    <source>
        <dbReference type="ARBA" id="ARBA00022989"/>
    </source>
</evidence>
<dbReference type="Proteomes" id="UP000298030">
    <property type="component" value="Unassembled WGS sequence"/>
</dbReference>
<keyword evidence="10 13" id="KW-0408">Iron</keyword>
<dbReference type="STRING" id="71717.A0A4Y7TBG8"/>
<dbReference type="GO" id="GO:0016705">
    <property type="term" value="F:oxidoreductase activity, acting on paired donors, with incorporation or reduction of molecular oxygen"/>
    <property type="evidence" value="ECO:0007669"/>
    <property type="project" value="InterPro"/>
</dbReference>
<dbReference type="GO" id="GO:0016020">
    <property type="term" value="C:membrane"/>
    <property type="evidence" value="ECO:0007669"/>
    <property type="project" value="UniProtKB-SubCell"/>
</dbReference>
<evidence type="ECO:0000256" key="13">
    <source>
        <dbReference type="PIRSR" id="PIRSR602403-1"/>
    </source>
</evidence>
<evidence type="ECO:0000256" key="2">
    <source>
        <dbReference type="ARBA" id="ARBA00004370"/>
    </source>
</evidence>
<dbReference type="PRINTS" id="PR00465">
    <property type="entry name" value="EP450IV"/>
</dbReference>
<dbReference type="Gene3D" id="1.10.630.10">
    <property type="entry name" value="Cytochrome P450"/>
    <property type="match status" value="1"/>
</dbReference>
<comment type="pathway">
    <text evidence="3">Secondary metabolite biosynthesis; terpenoid biosynthesis.</text>
</comment>
<evidence type="ECO:0000256" key="7">
    <source>
        <dbReference type="ARBA" id="ARBA00022723"/>
    </source>
</evidence>
<evidence type="ECO:0000256" key="4">
    <source>
        <dbReference type="ARBA" id="ARBA00010617"/>
    </source>
</evidence>
<comment type="cofactor">
    <cofactor evidence="1 13">
        <name>heme</name>
        <dbReference type="ChEBI" id="CHEBI:30413"/>
    </cofactor>
</comment>
<reference evidence="14 15" key="1">
    <citation type="journal article" date="2019" name="Nat. Ecol. Evol.">
        <title>Megaphylogeny resolves global patterns of mushroom evolution.</title>
        <authorList>
            <person name="Varga T."/>
            <person name="Krizsan K."/>
            <person name="Foldi C."/>
            <person name="Dima B."/>
            <person name="Sanchez-Garcia M."/>
            <person name="Sanchez-Ramirez S."/>
            <person name="Szollosi G.J."/>
            <person name="Szarkandi J.G."/>
            <person name="Papp V."/>
            <person name="Albert L."/>
            <person name="Andreopoulos W."/>
            <person name="Angelini C."/>
            <person name="Antonin V."/>
            <person name="Barry K.W."/>
            <person name="Bougher N.L."/>
            <person name="Buchanan P."/>
            <person name="Buyck B."/>
            <person name="Bense V."/>
            <person name="Catcheside P."/>
            <person name="Chovatia M."/>
            <person name="Cooper J."/>
            <person name="Damon W."/>
            <person name="Desjardin D."/>
            <person name="Finy P."/>
            <person name="Geml J."/>
            <person name="Haridas S."/>
            <person name="Hughes K."/>
            <person name="Justo A."/>
            <person name="Karasinski D."/>
            <person name="Kautmanova I."/>
            <person name="Kiss B."/>
            <person name="Kocsube S."/>
            <person name="Kotiranta H."/>
            <person name="LaButti K.M."/>
            <person name="Lechner B.E."/>
            <person name="Liimatainen K."/>
            <person name="Lipzen A."/>
            <person name="Lukacs Z."/>
            <person name="Mihaltcheva S."/>
            <person name="Morgado L.N."/>
            <person name="Niskanen T."/>
            <person name="Noordeloos M.E."/>
            <person name="Ohm R.A."/>
            <person name="Ortiz-Santana B."/>
            <person name="Ovrebo C."/>
            <person name="Racz N."/>
            <person name="Riley R."/>
            <person name="Savchenko A."/>
            <person name="Shiryaev A."/>
            <person name="Soop K."/>
            <person name="Spirin V."/>
            <person name="Szebenyi C."/>
            <person name="Tomsovsky M."/>
            <person name="Tulloss R.E."/>
            <person name="Uehling J."/>
            <person name="Grigoriev I.V."/>
            <person name="Vagvolgyi C."/>
            <person name="Papp T."/>
            <person name="Martin F.M."/>
            <person name="Miettinen O."/>
            <person name="Hibbett D.S."/>
            <person name="Nagy L.G."/>
        </authorList>
    </citation>
    <scope>NUCLEOTIDE SEQUENCE [LARGE SCALE GENOMIC DNA]</scope>
    <source>
        <strain evidence="14 15">FP101781</strain>
    </source>
</reference>
<evidence type="ECO:0000256" key="6">
    <source>
        <dbReference type="ARBA" id="ARBA00022692"/>
    </source>
</evidence>
<dbReference type="PANTHER" id="PTHR24305">
    <property type="entry name" value="CYTOCHROME P450"/>
    <property type="match status" value="1"/>
</dbReference>
<evidence type="ECO:0000256" key="5">
    <source>
        <dbReference type="ARBA" id="ARBA00022617"/>
    </source>
</evidence>
<evidence type="ECO:0000256" key="9">
    <source>
        <dbReference type="ARBA" id="ARBA00023002"/>
    </source>
</evidence>